<dbReference type="Gene3D" id="3.30.9.10">
    <property type="entry name" value="D-Amino Acid Oxidase, subunit A, domain 2"/>
    <property type="match status" value="1"/>
</dbReference>
<evidence type="ECO:0000259" key="4">
    <source>
        <dbReference type="Pfam" id="PF08669"/>
    </source>
</evidence>
<dbReference type="PANTHER" id="PTHR13847:SF181">
    <property type="entry name" value="TRANSFERASE CAF17, MITOCHONDRIAL-RELATED"/>
    <property type="match status" value="1"/>
</dbReference>
<dbReference type="Proteomes" id="UP001385809">
    <property type="component" value="Unassembled WGS sequence"/>
</dbReference>
<evidence type="ECO:0000259" key="2">
    <source>
        <dbReference type="Pfam" id="PF01266"/>
    </source>
</evidence>
<evidence type="ECO:0000259" key="3">
    <source>
        <dbReference type="Pfam" id="PF01571"/>
    </source>
</evidence>
<dbReference type="Gene3D" id="3.30.1360.120">
    <property type="entry name" value="Probable tRNA modification gtpase trme, domain 1"/>
    <property type="match status" value="1"/>
</dbReference>
<reference evidence="6 7" key="1">
    <citation type="submission" date="2024-03" db="EMBL/GenBank/DDBJ databases">
        <title>Actinomycetospora sp. OC33-EN08, a novel actinomycete isolated from wild orchid (Aerides multiflora).</title>
        <authorList>
            <person name="Suriyachadkun C."/>
        </authorList>
    </citation>
    <scope>NUCLEOTIDE SEQUENCE [LARGE SCALE GENOMIC DNA]</scope>
    <source>
        <strain evidence="6 7">OC33-EN08</strain>
    </source>
</reference>
<dbReference type="InterPro" id="IPR006222">
    <property type="entry name" value="GCVT_N"/>
</dbReference>
<dbReference type="Pfam" id="PF01266">
    <property type="entry name" value="DAO"/>
    <property type="match status" value="1"/>
</dbReference>
<comment type="caution">
    <text evidence="6">The sequence shown here is derived from an EMBL/GenBank/DDBJ whole genome shotgun (WGS) entry which is preliminary data.</text>
</comment>
<dbReference type="InterPro" id="IPR006076">
    <property type="entry name" value="FAD-dep_OxRdtase"/>
</dbReference>
<name>A0ABU8ML15_9PSEU</name>
<evidence type="ECO:0000259" key="5">
    <source>
        <dbReference type="Pfam" id="PF16350"/>
    </source>
</evidence>
<dbReference type="SUPFAM" id="SSF51905">
    <property type="entry name" value="FAD/NAD(P)-binding domain"/>
    <property type="match status" value="1"/>
</dbReference>
<evidence type="ECO:0000313" key="7">
    <source>
        <dbReference type="Proteomes" id="UP001385809"/>
    </source>
</evidence>
<evidence type="ECO:0000313" key="6">
    <source>
        <dbReference type="EMBL" id="MEJ2867941.1"/>
    </source>
</evidence>
<feature type="domain" description="FAD dependent oxidoreductase" evidence="2">
    <location>
        <begin position="4"/>
        <end position="374"/>
    </location>
</feature>
<gene>
    <name evidence="6" type="ORF">WCD74_09210</name>
</gene>
<comment type="similarity">
    <text evidence="1">Belongs to the GcvT family.</text>
</comment>
<accession>A0ABU8ML15</accession>
<dbReference type="Gene3D" id="3.50.50.60">
    <property type="entry name" value="FAD/NAD(P)-binding domain"/>
    <property type="match status" value="1"/>
</dbReference>
<dbReference type="Gene3D" id="3.30.70.1400">
    <property type="entry name" value="Aminomethyltransferase beta-barrel domains"/>
    <property type="match status" value="1"/>
</dbReference>
<dbReference type="SUPFAM" id="SSF54373">
    <property type="entry name" value="FAD-linked reductases, C-terminal domain"/>
    <property type="match status" value="1"/>
</dbReference>
<sequence>MGPRVVIVGAGIVGCALADELTARGWTRVTVLDQGEPVRTGGSTSHAPGLVFQTTGHPTMTRFARATATKYGALRIDGRACFRPVGGLEVAATRERLTDLRRRHGWATAAGIESHLLDPGECAALHPLIDRDVVLGGLHIPSDGLAVPLGAAEAQARAATARGATFRHGVRVTGVDVRGGRVRGVETSEGPVAADVVVSAAGMWGPLLGAMAGVGVPLSPMAHQYAWTTPLRELDVLQKLRGLVDPGGAVLPMLRHQDADLYFREHGDRLGVGAYGHRAMPADPTGLDRSGPDRGEMPSERAFTELDFEPSWAAAQALLPALGDAKVERGVNGLFSFTPDGLPLLGETSVAGFWLAEAVWITHSAGVAQAVASWMVDGVPSLPALDGSGAADPVDVSAAHHDRFDPAVLAPSTVRSRACTAFDEVYDIAHPQGLSTSSRPLRTGPFDARHRELGAVVAERDGWAVPAWFADNADLPEVCEVRPRREWAGRHWSPVAGAEALVVRRAVALVDLTSAHRLEITGAGALGLLQQLATVDLDRPVGSRTRALCLDGAGRIRADLDVARLGPERFTVAVGTRLEARWIDEHVLGDVSVRDVSAGTCALGVWGPASGVLLSRLTDPVARRRGTATATVADTHVGPVPALALRGTPIGVDGVELRTSADLGAALWDVLWDAGATLGVVAAGARAVTSLAVESGLRTLGSGVDASLTPAEAGLGHLVDPAKGPFLGREAALTATTPSRRLVTLALDDPGEVVVGDEPVLAGDDCVGRVAVAEASATEDVSLALAVVPAGLAEPGTALSVEYFGRRLPGRVVDREVR</sequence>
<proteinExistence type="inferred from homology"/>
<dbReference type="PROSITE" id="PS51257">
    <property type="entry name" value="PROKAR_LIPOPROTEIN"/>
    <property type="match status" value="1"/>
</dbReference>
<dbReference type="Pfam" id="PF16350">
    <property type="entry name" value="FAO_M"/>
    <property type="match status" value="1"/>
</dbReference>
<dbReference type="SUPFAM" id="SSF103025">
    <property type="entry name" value="Folate-binding domain"/>
    <property type="match status" value="1"/>
</dbReference>
<feature type="domain" description="Aminomethyltransferase C-terminal" evidence="4">
    <location>
        <begin position="740"/>
        <end position="815"/>
    </location>
</feature>
<dbReference type="RefSeq" id="WP_337694547.1">
    <property type="nucleotide sequence ID" value="NZ_JBBEGN010000003.1"/>
</dbReference>
<protein>
    <submittedName>
        <fullName evidence="6">FAD-dependent oxidoreductase</fullName>
    </submittedName>
</protein>
<dbReference type="Gene3D" id="2.40.30.110">
    <property type="entry name" value="Aminomethyltransferase beta-barrel domains"/>
    <property type="match status" value="1"/>
</dbReference>
<feature type="domain" description="GCVT N-terminal" evidence="3">
    <location>
        <begin position="448"/>
        <end position="722"/>
    </location>
</feature>
<dbReference type="InterPro" id="IPR013977">
    <property type="entry name" value="GcvT_C"/>
</dbReference>
<evidence type="ECO:0000256" key="1">
    <source>
        <dbReference type="ARBA" id="ARBA00008609"/>
    </source>
</evidence>
<dbReference type="PANTHER" id="PTHR13847">
    <property type="entry name" value="SARCOSINE DEHYDROGENASE-RELATED"/>
    <property type="match status" value="1"/>
</dbReference>
<dbReference type="SUPFAM" id="SSF101790">
    <property type="entry name" value="Aminomethyltransferase beta-barrel domain"/>
    <property type="match status" value="1"/>
</dbReference>
<dbReference type="Pfam" id="PF01571">
    <property type="entry name" value="GCV_T"/>
    <property type="match status" value="1"/>
</dbReference>
<dbReference type="EMBL" id="JBBEGN010000003">
    <property type="protein sequence ID" value="MEJ2867941.1"/>
    <property type="molecule type" value="Genomic_DNA"/>
</dbReference>
<dbReference type="InterPro" id="IPR032503">
    <property type="entry name" value="FAO_M"/>
</dbReference>
<dbReference type="InterPro" id="IPR027266">
    <property type="entry name" value="TrmE/GcvT-like"/>
</dbReference>
<organism evidence="6 7">
    <name type="scientific">Actinomycetospora aurantiaca</name>
    <dbReference type="NCBI Taxonomy" id="3129233"/>
    <lineage>
        <taxon>Bacteria</taxon>
        <taxon>Bacillati</taxon>
        <taxon>Actinomycetota</taxon>
        <taxon>Actinomycetes</taxon>
        <taxon>Pseudonocardiales</taxon>
        <taxon>Pseudonocardiaceae</taxon>
        <taxon>Actinomycetospora</taxon>
    </lineage>
</organism>
<dbReference type="InterPro" id="IPR036188">
    <property type="entry name" value="FAD/NAD-bd_sf"/>
</dbReference>
<feature type="domain" description="FAD dependent oxidoreductase central" evidence="5">
    <location>
        <begin position="393"/>
        <end position="443"/>
    </location>
</feature>
<dbReference type="InterPro" id="IPR029043">
    <property type="entry name" value="GcvT/YgfZ_C"/>
</dbReference>
<keyword evidence="7" id="KW-1185">Reference proteome</keyword>
<dbReference type="Pfam" id="PF08669">
    <property type="entry name" value="GCV_T_C"/>
    <property type="match status" value="1"/>
</dbReference>